<evidence type="ECO:0000256" key="9">
    <source>
        <dbReference type="ARBA" id="ARBA00022741"/>
    </source>
</evidence>
<name>A0A2C7A730_9PROT</name>
<keyword evidence="12 14" id="KW-0173">Coenzyme A biosynthesis</keyword>
<evidence type="ECO:0000256" key="12">
    <source>
        <dbReference type="ARBA" id="ARBA00022993"/>
    </source>
</evidence>
<evidence type="ECO:0000256" key="5">
    <source>
        <dbReference type="ARBA" id="ARBA00012102"/>
    </source>
</evidence>
<dbReference type="Pfam" id="PF00485">
    <property type="entry name" value="PRK"/>
    <property type="match status" value="1"/>
</dbReference>
<sequence length="345" mass="38140">MLHGTPPLPGRPSPAGGLARTIPGISQGVPAGAPASGSAGGQAAYRVFPRAEWAELRANTPLSLSDDDIAGLRGLTERLSMAEVVDVFLPLSRLLNLQVAAARGLGVVQDTFLGRPVVPPPYIIGIAGSVAVGKSTFARVLQAILARWPDHPKVELVTTDGFLYPTRVLEERGLMQRKGFPESYDLRRMIAFLSAVKAGEPEVAAPVYSHLTYDIMPGRQQIVRRPDILIFEGLNVLQPSAGAPLLASDFFDFSVYVDAEERHIAEWYIQRFLLLQRTAFQKPDSYFQRYKDLPEAEAVAVAQNIWRQINLVNLHENIQPTRERARLVLHKGADHSVDEIWLRRM</sequence>
<dbReference type="HAMAP" id="MF_00215">
    <property type="entry name" value="Pantothen_kinase_1"/>
    <property type="match status" value="1"/>
</dbReference>
<comment type="catalytic activity">
    <reaction evidence="1 14 15">
        <text>(R)-pantothenate + ATP = (R)-4'-phosphopantothenate + ADP + H(+)</text>
        <dbReference type="Rhea" id="RHEA:16373"/>
        <dbReference type="ChEBI" id="CHEBI:10986"/>
        <dbReference type="ChEBI" id="CHEBI:15378"/>
        <dbReference type="ChEBI" id="CHEBI:29032"/>
        <dbReference type="ChEBI" id="CHEBI:30616"/>
        <dbReference type="ChEBI" id="CHEBI:456216"/>
        <dbReference type="EC" id="2.7.1.33"/>
    </reaction>
</comment>
<dbReference type="GO" id="GO:0015937">
    <property type="term" value="P:coenzyme A biosynthetic process"/>
    <property type="evidence" value="ECO:0007669"/>
    <property type="project" value="UniProtKB-UniRule"/>
</dbReference>
<dbReference type="AlphaFoldDB" id="A0A2C7A730"/>
<evidence type="ECO:0000256" key="3">
    <source>
        <dbReference type="ARBA" id="ARBA00005225"/>
    </source>
</evidence>
<dbReference type="InterPro" id="IPR027417">
    <property type="entry name" value="P-loop_NTPase"/>
</dbReference>
<evidence type="ECO:0000256" key="7">
    <source>
        <dbReference type="ARBA" id="ARBA00022490"/>
    </source>
</evidence>
<dbReference type="InterPro" id="IPR004566">
    <property type="entry name" value="PanK"/>
</dbReference>
<dbReference type="EMBL" id="PDNU01000036">
    <property type="protein sequence ID" value="PHK93789.1"/>
    <property type="molecule type" value="Genomic_DNA"/>
</dbReference>
<comment type="subcellular location">
    <subcellularLocation>
        <location evidence="2 14 15">Cytoplasm</location>
    </subcellularLocation>
</comment>
<dbReference type="OrthoDB" id="1550976at2"/>
<evidence type="ECO:0000256" key="15">
    <source>
        <dbReference type="RuleBase" id="RU003530"/>
    </source>
</evidence>
<evidence type="ECO:0000256" key="2">
    <source>
        <dbReference type="ARBA" id="ARBA00004496"/>
    </source>
</evidence>
<dbReference type="EC" id="2.7.1.33" evidence="5 14"/>
<keyword evidence="7 14" id="KW-0963">Cytoplasm</keyword>
<comment type="pathway">
    <text evidence="3 14 15">Cofactor biosynthesis; coenzyme A biosynthesis; CoA from (R)-pantothenate: step 1/5.</text>
</comment>
<dbReference type="GO" id="GO:0005737">
    <property type="term" value="C:cytoplasm"/>
    <property type="evidence" value="ECO:0007669"/>
    <property type="project" value="UniProtKB-SubCell"/>
</dbReference>
<evidence type="ECO:0000256" key="10">
    <source>
        <dbReference type="ARBA" id="ARBA00022777"/>
    </source>
</evidence>
<proteinExistence type="inferred from homology"/>
<feature type="region of interest" description="Disordered" evidence="16">
    <location>
        <begin position="1"/>
        <end position="23"/>
    </location>
</feature>
<evidence type="ECO:0000256" key="13">
    <source>
        <dbReference type="ARBA" id="ARBA00032866"/>
    </source>
</evidence>
<keyword evidence="19" id="KW-1185">Reference proteome</keyword>
<dbReference type="RefSeq" id="WP_099096703.1">
    <property type="nucleotide sequence ID" value="NZ_PDNU01000036.1"/>
</dbReference>
<feature type="domain" description="Phosphoribulokinase/uridine kinase" evidence="17">
    <location>
        <begin position="123"/>
        <end position="271"/>
    </location>
</feature>
<dbReference type="SUPFAM" id="SSF52540">
    <property type="entry name" value="P-loop containing nucleoside triphosphate hydrolases"/>
    <property type="match status" value="1"/>
</dbReference>
<dbReference type="GO" id="GO:0005524">
    <property type="term" value="F:ATP binding"/>
    <property type="evidence" value="ECO:0007669"/>
    <property type="project" value="UniProtKB-UniRule"/>
</dbReference>
<dbReference type="GO" id="GO:0004594">
    <property type="term" value="F:pantothenate kinase activity"/>
    <property type="evidence" value="ECO:0007669"/>
    <property type="project" value="UniProtKB-UniRule"/>
</dbReference>
<evidence type="ECO:0000256" key="16">
    <source>
        <dbReference type="SAM" id="MobiDB-lite"/>
    </source>
</evidence>
<dbReference type="Gene3D" id="3.40.50.300">
    <property type="entry name" value="P-loop containing nucleotide triphosphate hydrolases"/>
    <property type="match status" value="1"/>
</dbReference>
<accession>A0A2C7A730</accession>
<evidence type="ECO:0000259" key="17">
    <source>
        <dbReference type="Pfam" id="PF00485"/>
    </source>
</evidence>
<protein>
    <recommendedName>
        <fullName evidence="6 14">Pantothenate kinase</fullName>
        <ecNumber evidence="5 14">2.7.1.33</ecNumber>
    </recommendedName>
    <alternativeName>
        <fullName evidence="13 14">Pantothenic acid kinase</fullName>
    </alternativeName>
</protein>
<dbReference type="Proteomes" id="UP000223527">
    <property type="component" value="Unassembled WGS sequence"/>
</dbReference>
<dbReference type="PIRSF" id="PIRSF000545">
    <property type="entry name" value="Pantothenate_kin"/>
    <property type="match status" value="1"/>
</dbReference>
<keyword evidence="9 14" id="KW-0547">Nucleotide-binding</keyword>
<dbReference type="UniPathway" id="UPA00241">
    <property type="reaction ID" value="UER00352"/>
</dbReference>
<feature type="compositionally biased region" description="Pro residues" evidence="16">
    <location>
        <begin position="1"/>
        <end position="12"/>
    </location>
</feature>
<evidence type="ECO:0000256" key="6">
    <source>
        <dbReference type="ARBA" id="ARBA00015080"/>
    </source>
</evidence>
<keyword evidence="11 14" id="KW-0067">ATP-binding</keyword>
<evidence type="ECO:0000256" key="14">
    <source>
        <dbReference type="HAMAP-Rule" id="MF_00215"/>
    </source>
</evidence>
<evidence type="ECO:0000313" key="18">
    <source>
        <dbReference type="EMBL" id="PHK93789.1"/>
    </source>
</evidence>
<dbReference type="PANTHER" id="PTHR10285">
    <property type="entry name" value="URIDINE KINASE"/>
    <property type="match status" value="1"/>
</dbReference>
<dbReference type="CDD" id="cd02025">
    <property type="entry name" value="PanK"/>
    <property type="match status" value="1"/>
</dbReference>
<organism evidence="18 19">
    <name type="scientific">Teichococcus rhizosphaerae</name>
    <dbReference type="NCBI Taxonomy" id="1335062"/>
    <lineage>
        <taxon>Bacteria</taxon>
        <taxon>Pseudomonadati</taxon>
        <taxon>Pseudomonadota</taxon>
        <taxon>Alphaproteobacteria</taxon>
        <taxon>Acetobacterales</taxon>
        <taxon>Roseomonadaceae</taxon>
        <taxon>Roseomonas</taxon>
    </lineage>
</organism>
<gene>
    <name evidence="14" type="primary">coaA</name>
    <name evidence="18" type="ORF">CR162_16870</name>
</gene>
<feature type="binding site" evidence="14">
    <location>
        <begin position="128"/>
        <end position="135"/>
    </location>
    <ligand>
        <name>ATP</name>
        <dbReference type="ChEBI" id="CHEBI:30616"/>
    </ligand>
</feature>
<reference evidence="18 19" key="1">
    <citation type="submission" date="2017-10" db="EMBL/GenBank/DDBJ databases">
        <authorList>
            <person name="Banno H."/>
            <person name="Chua N.-H."/>
        </authorList>
    </citation>
    <scope>NUCLEOTIDE SEQUENCE [LARGE SCALE GENOMIC DNA]</scope>
    <source>
        <strain evidence="18 19">YW11</strain>
    </source>
</reference>
<evidence type="ECO:0000256" key="11">
    <source>
        <dbReference type="ARBA" id="ARBA00022840"/>
    </source>
</evidence>
<keyword evidence="8 14" id="KW-0808">Transferase</keyword>
<comment type="caution">
    <text evidence="18">The sequence shown here is derived from an EMBL/GenBank/DDBJ whole genome shotgun (WGS) entry which is preliminary data.</text>
</comment>
<dbReference type="NCBIfam" id="TIGR00554">
    <property type="entry name" value="panK_bact"/>
    <property type="match status" value="1"/>
</dbReference>
<evidence type="ECO:0000256" key="8">
    <source>
        <dbReference type="ARBA" id="ARBA00022679"/>
    </source>
</evidence>
<keyword evidence="10 14" id="KW-0418">Kinase</keyword>
<evidence type="ECO:0000256" key="1">
    <source>
        <dbReference type="ARBA" id="ARBA00001206"/>
    </source>
</evidence>
<comment type="similarity">
    <text evidence="4 14 15">Belongs to the prokaryotic pantothenate kinase family.</text>
</comment>
<evidence type="ECO:0000313" key="19">
    <source>
        <dbReference type="Proteomes" id="UP000223527"/>
    </source>
</evidence>
<dbReference type="InterPro" id="IPR006083">
    <property type="entry name" value="PRK/URK"/>
</dbReference>
<evidence type="ECO:0000256" key="4">
    <source>
        <dbReference type="ARBA" id="ARBA00006087"/>
    </source>
</evidence>